<dbReference type="Pfam" id="PF19975">
    <property type="entry name" value="DO-GTPase1"/>
    <property type="match status" value="1"/>
</dbReference>
<evidence type="ECO:0000313" key="3">
    <source>
        <dbReference type="EMBL" id="VFJ49558.1"/>
    </source>
</evidence>
<dbReference type="InterPro" id="IPR045530">
    <property type="entry name" value="DO-GTPase1"/>
</dbReference>
<feature type="domain" description="Double-GTPase 1" evidence="2">
    <location>
        <begin position="7"/>
        <end position="284"/>
    </location>
</feature>
<reference evidence="3" key="1">
    <citation type="submission" date="2019-02" db="EMBL/GenBank/DDBJ databases">
        <authorList>
            <person name="Gruber-Vodicka R. H."/>
            <person name="Seah K. B. B."/>
        </authorList>
    </citation>
    <scope>NUCLEOTIDE SEQUENCE</scope>
    <source>
        <strain evidence="3">BECK_DK161</strain>
    </source>
</reference>
<evidence type="ECO:0000256" key="1">
    <source>
        <dbReference type="SAM" id="MobiDB-lite"/>
    </source>
</evidence>
<feature type="compositionally biased region" description="Basic and acidic residues" evidence="1">
    <location>
        <begin position="241"/>
        <end position="259"/>
    </location>
</feature>
<dbReference type="AlphaFoldDB" id="A0A450SBK7"/>
<dbReference type="SUPFAM" id="SSF52540">
    <property type="entry name" value="P-loop containing nucleoside triphosphate hydrolases"/>
    <property type="match status" value="1"/>
</dbReference>
<dbReference type="EMBL" id="CAADEY010000026">
    <property type="protein sequence ID" value="VFJ49558.1"/>
    <property type="molecule type" value="Genomic_DNA"/>
</dbReference>
<evidence type="ECO:0000259" key="2">
    <source>
        <dbReference type="Pfam" id="PF19975"/>
    </source>
</evidence>
<dbReference type="InterPro" id="IPR027417">
    <property type="entry name" value="P-loop_NTPase"/>
</dbReference>
<sequence>MTEHAIVIIGLPGSGKTTFLAALWHLVEESDIDTVLRFHNLQGVKAAHLNKISARWRDAKVQDRTAVGDNQIVAMNLLDAEETPMKVTFPDLSGEVYRRMWEERDCAPEVFEALNAEGVLLFIHADTIRPPRWVVDDVAQSKKLGLGVSEGEEIPWHPDLAPTQVQLVDLLQLLRLPPLDVGPRRLAIMLSAWDKVSEERLSPGDYLENKLPLLGQYLRSGADGWTYQVYGLSAQGGDYDPVEKDAERSPEAEELRDLDSPSTRIKLLQGSNSSHDLTEPLAWLMA</sequence>
<organism evidence="3">
    <name type="scientific">Candidatus Kentrum sp. DK</name>
    <dbReference type="NCBI Taxonomy" id="2126562"/>
    <lineage>
        <taxon>Bacteria</taxon>
        <taxon>Pseudomonadati</taxon>
        <taxon>Pseudomonadota</taxon>
        <taxon>Gammaproteobacteria</taxon>
        <taxon>Candidatus Kentrum</taxon>
    </lineage>
</organism>
<proteinExistence type="predicted"/>
<accession>A0A450SBK7</accession>
<name>A0A450SBK7_9GAMM</name>
<feature type="region of interest" description="Disordered" evidence="1">
    <location>
        <begin position="238"/>
        <end position="271"/>
    </location>
</feature>
<gene>
    <name evidence="3" type="ORF">BECKDK2373C_GA0170839_102629</name>
</gene>
<protein>
    <recommendedName>
        <fullName evidence="2">Double-GTPase 1 domain-containing protein</fullName>
    </recommendedName>
</protein>